<keyword evidence="5 6" id="KW-0472">Membrane</keyword>
<feature type="transmembrane region" description="Helical" evidence="6">
    <location>
        <begin position="6"/>
        <end position="26"/>
    </location>
</feature>
<organism evidence="7 8">
    <name type="scientific">Pedobacter cryoconitis</name>
    <dbReference type="NCBI Taxonomy" id="188932"/>
    <lineage>
        <taxon>Bacteria</taxon>
        <taxon>Pseudomonadati</taxon>
        <taxon>Bacteroidota</taxon>
        <taxon>Sphingobacteriia</taxon>
        <taxon>Sphingobacteriales</taxon>
        <taxon>Sphingobacteriaceae</taxon>
        <taxon>Pedobacter</taxon>
    </lineage>
</organism>
<dbReference type="PANTHER" id="PTHR30213:SF1">
    <property type="entry name" value="INNER MEMBRANE PROTEIN YHJD"/>
    <property type="match status" value="1"/>
</dbReference>
<evidence type="ECO:0000256" key="3">
    <source>
        <dbReference type="ARBA" id="ARBA00022692"/>
    </source>
</evidence>
<feature type="transmembrane region" description="Helical" evidence="6">
    <location>
        <begin position="147"/>
        <end position="170"/>
    </location>
</feature>
<gene>
    <name evidence="7" type="ORF">LY11_04495</name>
</gene>
<sequence length="340" mass="37027">MKIIHKIKHFFIALYHLFVAAGAGFIEDRVMKLSAALAYYTIFSLTPLIIIVIAAASIFFNNKINPGTELFAQISDMVSPEAAKQIQGFVANANLTGKSTIGLIIGIGTLIVGSTAIFIEIQDSINMIWKVKAVPKKGWLKMLTNRLLSFSLIISMGFLLLVSLVINSIVVGLGSKLGELVSRSKIGEVIPVADTTTTLLIYILNNAFTLAAVTAVFTIIFKVLPDVILRWKSAIIGALFTALLFSLGKYLIGVYIEKGNPASAFGAASSIIVILLWIYYTSIILYFGAEFTQAYAEKYDKGIRPSKYAVHTQITVVEAKVDVLPPQHPKDTKTTETESA</sequence>
<dbReference type="AlphaFoldDB" id="A0A327S7K6"/>
<evidence type="ECO:0000256" key="2">
    <source>
        <dbReference type="ARBA" id="ARBA00022475"/>
    </source>
</evidence>
<dbReference type="STRING" id="188932.AY601_4971"/>
<feature type="transmembrane region" description="Helical" evidence="6">
    <location>
        <begin position="233"/>
        <end position="252"/>
    </location>
</feature>
<feature type="transmembrane region" description="Helical" evidence="6">
    <location>
        <begin position="101"/>
        <end position="121"/>
    </location>
</feature>
<accession>A0A327S7K6</accession>
<dbReference type="Pfam" id="PF03631">
    <property type="entry name" value="Virul_fac_BrkB"/>
    <property type="match status" value="1"/>
</dbReference>
<evidence type="ECO:0000256" key="6">
    <source>
        <dbReference type="SAM" id="Phobius"/>
    </source>
</evidence>
<comment type="subcellular location">
    <subcellularLocation>
        <location evidence="1">Cell membrane</location>
        <topology evidence="1">Multi-pass membrane protein</topology>
    </subcellularLocation>
</comment>
<dbReference type="Proteomes" id="UP000249754">
    <property type="component" value="Unassembled WGS sequence"/>
</dbReference>
<evidence type="ECO:0000313" key="7">
    <source>
        <dbReference type="EMBL" id="RAJ24322.1"/>
    </source>
</evidence>
<keyword evidence="3 6" id="KW-0812">Transmembrane</keyword>
<evidence type="ECO:0000256" key="5">
    <source>
        <dbReference type="ARBA" id="ARBA00023136"/>
    </source>
</evidence>
<keyword evidence="4 6" id="KW-1133">Transmembrane helix</keyword>
<feature type="transmembrane region" description="Helical" evidence="6">
    <location>
        <begin position="199"/>
        <end position="221"/>
    </location>
</feature>
<dbReference type="NCBIfam" id="TIGR00765">
    <property type="entry name" value="yihY_not_rbn"/>
    <property type="match status" value="1"/>
</dbReference>
<comment type="caution">
    <text evidence="7">The sequence shown here is derived from an EMBL/GenBank/DDBJ whole genome shotgun (WGS) entry which is preliminary data.</text>
</comment>
<dbReference type="EMBL" id="QLLR01000032">
    <property type="protein sequence ID" value="RAJ24322.1"/>
    <property type="molecule type" value="Genomic_DNA"/>
</dbReference>
<dbReference type="PIRSF" id="PIRSF035875">
    <property type="entry name" value="RNase_BN"/>
    <property type="match status" value="1"/>
</dbReference>
<evidence type="ECO:0000256" key="4">
    <source>
        <dbReference type="ARBA" id="ARBA00022989"/>
    </source>
</evidence>
<dbReference type="PANTHER" id="PTHR30213">
    <property type="entry name" value="INNER MEMBRANE PROTEIN YHJD"/>
    <property type="match status" value="1"/>
</dbReference>
<dbReference type="InterPro" id="IPR017039">
    <property type="entry name" value="Virul_fac_BrkB"/>
</dbReference>
<name>A0A327S7K6_9SPHI</name>
<evidence type="ECO:0000313" key="8">
    <source>
        <dbReference type="Proteomes" id="UP000249754"/>
    </source>
</evidence>
<feature type="transmembrane region" description="Helical" evidence="6">
    <location>
        <begin position="38"/>
        <end position="60"/>
    </location>
</feature>
<dbReference type="GO" id="GO:0005886">
    <property type="term" value="C:plasma membrane"/>
    <property type="evidence" value="ECO:0007669"/>
    <property type="project" value="UniProtKB-SubCell"/>
</dbReference>
<feature type="transmembrane region" description="Helical" evidence="6">
    <location>
        <begin position="264"/>
        <end position="289"/>
    </location>
</feature>
<keyword evidence="2" id="KW-1003">Cell membrane</keyword>
<reference evidence="7 8" key="1">
    <citation type="submission" date="2018-06" db="EMBL/GenBank/DDBJ databases">
        <title>Genomic Encyclopedia of Archaeal and Bacterial Type Strains, Phase II (KMG-II): from individual species to whole genera.</title>
        <authorList>
            <person name="Goeker M."/>
        </authorList>
    </citation>
    <scope>NUCLEOTIDE SEQUENCE [LARGE SCALE GENOMIC DNA]</scope>
    <source>
        <strain evidence="7 8">DSM 14825</strain>
    </source>
</reference>
<proteinExistence type="predicted"/>
<protein>
    <submittedName>
        <fullName evidence="7">Membrane protein</fullName>
    </submittedName>
</protein>
<dbReference type="RefSeq" id="WP_111635832.1">
    <property type="nucleotide sequence ID" value="NZ_QLLR01000032.1"/>
</dbReference>
<evidence type="ECO:0000256" key="1">
    <source>
        <dbReference type="ARBA" id="ARBA00004651"/>
    </source>
</evidence>
<dbReference type="OrthoDB" id="9797028at2"/>